<evidence type="ECO:0000256" key="1">
    <source>
        <dbReference type="ARBA" id="ARBA00009437"/>
    </source>
</evidence>
<dbReference type="PRINTS" id="PR00039">
    <property type="entry name" value="HTHLYSR"/>
</dbReference>
<evidence type="ECO:0000313" key="6">
    <source>
        <dbReference type="EMBL" id="MBO1328766.1"/>
    </source>
</evidence>
<dbReference type="InterPro" id="IPR036388">
    <property type="entry name" value="WH-like_DNA-bd_sf"/>
</dbReference>
<comment type="caution">
    <text evidence="6">The sequence shown here is derived from an EMBL/GenBank/DDBJ whole genome shotgun (WGS) entry which is preliminary data.</text>
</comment>
<keyword evidence="7" id="KW-1185">Reference proteome</keyword>
<evidence type="ECO:0000256" key="2">
    <source>
        <dbReference type="ARBA" id="ARBA00023015"/>
    </source>
</evidence>
<dbReference type="Pfam" id="PF00126">
    <property type="entry name" value="HTH_1"/>
    <property type="match status" value="1"/>
</dbReference>
<dbReference type="PANTHER" id="PTHR30346:SF0">
    <property type="entry name" value="HCA OPERON TRANSCRIPTIONAL ACTIVATOR HCAR"/>
    <property type="match status" value="1"/>
</dbReference>
<dbReference type="Gene3D" id="1.10.10.10">
    <property type="entry name" value="Winged helix-like DNA-binding domain superfamily/Winged helix DNA-binding domain"/>
    <property type="match status" value="1"/>
</dbReference>
<evidence type="ECO:0000259" key="5">
    <source>
        <dbReference type="PROSITE" id="PS50931"/>
    </source>
</evidence>
<evidence type="ECO:0000256" key="3">
    <source>
        <dbReference type="ARBA" id="ARBA00023125"/>
    </source>
</evidence>
<dbReference type="SUPFAM" id="SSF46785">
    <property type="entry name" value="Winged helix' DNA-binding domain"/>
    <property type="match status" value="1"/>
</dbReference>
<dbReference type="CDD" id="cd08412">
    <property type="entry name" value="PBP2_PAO1_like"/>
    <property type="match status" value="1"/>
</dbReference>
<dbReference type="Proteomes" id="UP000664399">
    <property type="component" value="Unassembled WGS sequence"/>
</dbReference>
<reference evidence="6 7" key="1">
    <citation type="submission" date="2021-03" db="EMBL/GenBank/DDBJ databases">
        <title>The complete genome sequence of Acetobacter suratthaniensis TBRC 1719.</title>
        <authorList>
            <person name="Charoenyingcharoen P."/>
            <person name="Yukphan P."/>
        </authorList>
    </citation>
    <scope>NUCLEOTIDE SEQUENCE [LARGE SCALE GENOMIC DNA]</scope>
    <source>
        <strain evidence="6 7">TBRC 1719</strain>
    </source>
</reference>
<dbReference type="Gene3D" id="3.40.190.10">
    <property type="entry name" value="Periplasmic binding protein-like II"/>
    <property type="match status" value="2"/>
</dbReference>
<accession>A0ABS3LN41</accession>
<sequence length="351" mass="38325">MIFIAPPLPLPAQIKNGNSVEKISGFCEKTFCARFQHGVPHVKFSLRQIEYFVATAETGSIVQASRLIPISQPAISAAIAHLESVFGVSLFIRHHAQGLALTPEGRVVLEEARTLLLQAQELGSSLNGMLGRVQGDVTVGCMTTLFPLLAPDLIQRFSSTYPEARLHVVAGDHEELSDKLRGGEISVMISYNMTVPPAISFQPLSALPPYVFTSADHPFARKKRIHLRDLAGEPFLLLDLPFSRDYFLQLFSSAGITPRIAGHYPSMDVIRSLAARGVGFGMGNARPRNQRALDDKPLSYLALTDSCAPLVYGLFTITEQRLPLRVSAFVDMCLRELSGQPLPGTTADDSD</sequence>
<evidence type="ECO:0000256" key="4">
    <source>
        <dbReference type="ARBA" id="ARBA00023163"/>
    </source>
</evidence>
<protein>
    <submittedName>
        <fullName evidence="6">LysR family transcriptional regulator</fullName>
    </submittedName>
</protein>
<dbReference type="PROSITE" id="PS50931">
    <property type="entry name" value="HTH_LYSR"/>
    <property type="match status" value="1"/>
</dbReference>
<dbReference type="PANTHER" id="PTHR30346">
    <property type="entry name" value="TRANSCRIPTIONAL DUAL REGULATOR HCAR-RELATED"/>
    <property type="match status" value="1"/>
</dbReference>
<comment type="similarity">
    <text evidence="1">Belongs to the LysR transcriptional regulatory family.</text>
</comment>
<keyword evidence="3" id="KW-0238">DNA-binding</keyword>
<dbReference type="Pfam" id="PF03466">
    <property type="entry name" value="LysR_substrate"/>
    <property type="match status" value="1"/>
</dbReference>
<feature type="domain" description="HTH lysR-type" evidence="5">
    <location>
        <begin position="44"/>
        <end position="102"/>
    </location>
</feature>
<dbReference type="InterPro" id="IPR036390">
    <property type="entry name" value="WH_DNA-bd_sf"/>
</dbReference>
<proteinExistence type="inferred from homology"/>
<keyword evidence="2" id="KW-0805">Transcription regulation</keyword>
<dbReference type="EMBL" id="JAFVMG010000010">
    <property type="protein sequence ID" value="MBO1328766.1"/>
    <property type="molecule type" value="Genomic_DNA"/>
</dbReference>
<organism evidence="6 7">
    <name type="scientific">Acetobacter suratthaniensis</name>
    <dbReference type="NCBI Taxonomy" id="1502841"/>
    <lineage>
        <taxon>Bacteria</taxon>
        <taxon>Pseudomonadati</taxon>
        <taxon>Pseudomonadota</taxon>
        <taxon>Alphaproteobacteria</taxon>
        <taxon>Acetobacterales</taxon>
        <taxon>Acetobacteraceae</taxon>
        <taxon>Acetobacter</taxon>
    </lineage>
</organism>
<dbReference type="InterPro" id="IPR000847">
    <property type="entry name" value="LysR_HTH_N"/>
</dbReference>
<keyword evidence="4" id="KW-0804">Transcription</keyword>
<dbReference type="InterPro" id="IPR005119">
    <property type="entry name" value="LysR_subst-bd"/>
</dbReference>
<name>A0ABS3LN41_9PROT</name>
<dbReference type="SUPFAM" id="SSF53850">
    <property type="entry name" value="Periplasmic binding protein-like II"/>
    <property type="match status" value="1"/>
</dbReference>
<gene>
    <name evidence="6" type="ORF">J2D75_09805</name>
</gene>
<evidence type="ECO:0000313" key="7">
    <source>
        <dbReference type="Proteomes" id="UP000664399"/>
    </source>
</evidence>